<dbReference type="Pfam" id="PF13962">
    <property type="entry name" value="PGG"/>
    <property type="match status" value="1"/>
</dbReference>
<dbReference type="Gramene" id="RZC49126">
    <property type="protein sequence ID" value="RZC49126"/>
    <property type="gene ID" value="C5167_017553"/>
</dbReference>
<dbReference type="GO" id="GO:0016020">
    <property type="term" value="C:membrane"/>
    <property type="evidence" value="ECO:0007669"/>
    <property type="project" value="TreeGrafter"/>
</dbReference>
<dbReference type="Gene3D" id="1.25.40.20">
    <property type="entry name" value="Ankyrin repeat-containing domain"/>
    <property type="match status" value="1"/>
</dbReference>
<keyword evidence="4" id="KW-1185">Reference proteome</keyword>
<feature type="transmembrane region" description="Helical" evidence="1">
    <location>
        <begin position="564"/>
        <end position="585"/>
    </location>
</feature>
<dbReference type="SMART" id="SM00248">
    <property type="entry name" value="ANK"/>
    <property type="match status" value="4"/>
</dbReference>
<dbReference type="InterPro" id="IPR036770">
    <property type="entry name" value="Ankyrin_rpt-contain_sf"/>
</dbReference>
<keyword evidence="1" id="KW-0472">Membrane</keyword>
<accession>A0A4Y7ILY1</accession>
<dbReference type="AlphaFoldDB" id="A0A4Y7ILY1"/>
<dbReference type="PANTHER" id="PTHR24177:SF365">
    <property type="entry name" value="ANKYRIN REPEAT-CONTAINING PROTEIN NPR4-LIKE ISOFORM X1"/>
    <property type="match status" value="1"/>
</dbReference>
<dbReference type="InterPro" id="IPR026961">
    <property type="entry name" value="PGG_dom"/>
</dbReference>
<dbReference type="OMA" id="ICPKDHS"/>
<sequence>MGATTSTLENDIESSVRKLFENNIYEEGVSLPISSAAAFNREYTTSTHAPEDICLTIVDSPPDHHIQHMDIDYNYNSEYLTVDSPQIQHNNTNNDNYNYPEYLTRDATTGIQHNSDNNDIYISSEQLKNTDLADAVQINNIYAYDSEDNGDQKDLVKKYQVLYKAALKGDWDRAKRIFKVDPSALTASITVGNETALHIAAASGHSMFVENLVTLMPSDALELKNCDGETTLHFVAAAGLIRAAKAMVTKNPNLTQMRDNNEWVPLVTAAYSANSSNERSKEMVKYLCSVTRDEEPSPYYGVSGGTLICISIASNLYDVALYLVQRFPNLATEKSEDGYCALEAMAERPSAFPSGNERTLWQQFLYSFRSAKQIHDEELMQKHALALVKCICRQISLKSSTEIFKFFTESDTLELATRFGAVEIVVECVQTFPDLMCIRMKTNMTVLEEAIKYRREKIFNLICEMNADKKMASFIYDENNTILHWVAKLANPRSLNSVSGSALQMQRELQWFKYFIQEVEKITLQRHRQKKNDEGKTGRDLFTEEHKELLEKAEKWMKDTANSCMLVATLITTVVFAAAFTVPGGNNSDNSSNDSGNPIFLNTTSFAVFAIADASALFSSITAVLMFFSILSSRYSEDDFLYSLPKRLIIGYANLFFSIATMIVAFGAALSIVLQARWTWIPVPIALFACLPVTLFALLQLPLFVTLVRSTYGPSIFRREDQRMKWSY</sequence>
<evidence type="ECO:0000256" key="1">
    <source>
        <dbReference type="SAM" id="Phobius"/>
    </source>
</evidence>
<reference evidence="3 4" key="1">
    <citation type="journal article" date="2018" name="Science">
        <title>The opium poppy genome and morphinan production.</title>
        <authorList>
            <person name="Guo L."/>
            <person name="Winzer T."/>
            <person name="Yang X."/>
            <person name="Li Y."/>
            <person name="Ning Z."/>
            <person name="He Z."/>
            <person name="Teodor R."/>
            <person name="Lu Y."/>
            <person name="Bowser T.A."/>
            <person name="Graham I.A."/>
            <person name="Ye K."/>
        </authorList>
    </citation>
    <scope>NUCLEOTIDE SEQUENCE [LARGE SCALE GENOMIC DNA]</scope>
    <source>
        <strain evidence="4">cv. HN1</strain>
        <tissue evidence="3">Leaves</tissue>
    </source>
</reference>
<feature type="transmembrane region" description="Helical" evidence="1">
    <location>
        <begin position="685"/>
        <end position="708"/>
    </location>
</feature>
<protein>
    <recommendedName>
        <fullName evidence="2">PGG domain-containing protein</fullName>
    </recommendedName>
</protein>
<proteinExistence type="predicted"/>
<evidence type="ECO:0000313" key="4">
    <source>
        <dbReference type="Proteomes" id="UP000316621"/>
    </source>
</evidence>
<evidence type="ECO:0000259" key="2">
    <source>
        <dbReference type="Pfam" id="PF13962"/>
    </source>
</evidence>
<dbReference type="STRING" id="3469.A0A4Y7ILY1"/>
<dbReference type="EMBL" id="CM010716">
    <property type="protein sequence ID" value="RZC49126.1"/>
    <property type="molecule type" value="Genomic_DNA"/>
</dbReference>
<dbReference type="InterPro" id="IPR002110">
    <property type="entry name" value="Ankyrin_rpt"/>
</dbReference>
<dbReference type="PANTHER" id="PTHR24177">
    <property type="entry name" value="CASKIN"/>
    <property type="match status" value="1"/>
</dbReference>
<feature type="transmembrane region" description="Helical" evidence="1">
    <location>
        <begin position="605"/>
        <end position="628"/>
    </location>
</feature>
<feature type="transmembrane region" description="Helical" evidence="1">
    <location>
        <begin position="649"/>
        <end position="673"/>
    </location>
</feature>
<gene>
    <name evidence="3" type="ORF">C5167_017553</name>
</gene>
<name>A0A4Y7ILY1_PAPSO</name>
<evidence type="ECO:0000313" key="3">
    <source>
        <dbReference type="EMBL" id="RZC49126.1"/>
    </source>
</evidence>
<keyword evidence="1" id="KW-1133">Transmembrane helix</keyword>
<dbReference type="Proteomes" id="UP000316621">
    <property type="component" value="Chromosome 2"/>
</dbReference>
<organism evidence="3 4">
    <name type="scientific">Papaver somniferum</name>
    <name type="common">Opium poppy</name>
    <dbReference type="NCBI Taxonomy" id="3469"/>
    <lineage>
        <taxon>Eukaryota</taxon>
        <taxon>Viridiplantae</taxon>
        <taxon>Streptophyta</taxon>
        <taxon>Embryophyta</taxon>
        <taxon>Tracheophyta</taxon>
        <taxon>Spermatophyta</taxon>
        <taxon>Magnoliopsida</taxon>
        <taxon>Ranunculales</taxon>
        <taxon>Papaveraceae</taxon>
        <taxon>Papaveroideae</taxon>
        <taxon>Papaver</taxon>
    </lineage>
</organism>
<keyword evidence="1" id="KW-0812">Transmembrane</keyword>
<feature type="domain" description="PGG" evidence="2">
    <location>
        <begin position="554"/>
        <end position="672"/>
    </location>
</feature>
<dbReference type="SUPFAM" id="SSF48403">
    <property type="entry name" value="Ankyrin repeat"/>
    <property type="match status" value="1"/>
</dbReference>
<feature type="transmembrane region" description="Helical" evidence="1">
    <location>
        <begin position="299"/>
        <end position="324"/>
    </location>
</feature>
<dbReference type="Pfam" id="PF12796">
    <property type="entry name" value="Ank_2"/>
    <property type="match status" value="1"/>
</dbReference>